<name>A0A9P1MZA0_9PELO</name>
<organism evidence="1 2">
    <name type="scientific">Caenorhabditis angaria</name>
    <dbReference type="NCBI Taxonomy" id="860376"/>
    <lineage>
        <taxon>Eukaryota</taxon>
        <taxon>Metazoa</taxon>
        <taxon>Ecdysozoa</taxon>
        <taxon>Nematoda</taxon>
        <taxon>Chromadorea</taxon>
        <taxon>Rhabditida</taxon>
        <taxon>Rhabditina</taxon>
        <taxon>Rhabditomorpha</taxon>
        <taxon>Rhabditoidea</taxon>
        <taxon>Rhabditidae</taxon>
        <taxon>Peloderinae</taxon>
        <taxon>Caenorhabditis</taxon>
    </lineage>
</organism>
<dbReference type="EMBL" id="CANHGI010000002">
    <property type="protein sequence ID" value="CAI5442180.1"/>
    <property type="molecule type" value="Genomic_DNA"/>
</dbReference>
<proteinExistence type="predicted"/>
<dbReference type="AlphaFoldDB" id="A0A9P1MZA0"/>
<sequence>MDVPITNEEQKKECPTFGVSLEEMNEKLKNYIDSIDPNEKYPENVNRLKPHHIRVIGAMGDSLTIGSRAQNNFEEFTQRYPGNTYFTGADFEIDKHLTIYNIFRYISSKTGSKLLPGSRGIDYGTNTMFNVAVSGMTCRDIPRQAEELYSRIANNSDVNIEEDWKMIVLWIGTNDVGTIGRREFKPITGEEYKSQIEKALKILKSKLPRTIVMIVGAFQPELLIEAEFIMRDGKRPRDKANQDHIDKISKDYQNAVFEIQNSREFNDEEFTVVVQPFATEYKHPLIDSSGNYRKEFYAVDEFHLSKLGHAVVAKYLWQNIFEPVGQKTTNASLEDWNPTIRQLTESNSLIKTIDNSDVD</sequence>
<protein>
    <submittedName>
        <fullName evidence="1">Uncharacterized protein</fullName>
    </submittedName>
</protein>
<dbReference type="InterPro" id="IPR036514">
    <property type="entry name" value="SGNH_hydro_sf"/>
</dbReference>
<gene>
    <name evidence="1" type="ORF">CAMP_LOCUS4817</name>
</gene>
<keyword evidence="2" id="KW-1185">Reference proteome</keyword>
<dbReference type="GO" id="GO:0004620">
    <property type="term" value="F:phospholipase activity"/>
    <property type="evidence" value="ECO:0007669"/>
    <property type="project" value="InterPro"/>
</dbReference>
<dbReference type="Gene3D" id="3.40.50.1110">
    <property type="entry name" value="SGNH hydrolase"/>
    <property type="match status" value="1"/>
</dbReference>
<dbReference type="OrthoDB" id="10265800at2759"/>
<evidence type="ECO:0000313" key="2">
    <source>
        <dbReference type="Proteomes" id="UP001152747"/>
    </source>
</evidence>
<dbReference type="Pfam" id="PF00657">
    <property type="entry name" value="Lipase_GDSL"/>
    <property type="match status" value="1"/>
</dbReference>
<evidence type="ECO:0000313" key="1">
    <source>
        <dbReference type="EMBL" id="CAI5442180.1"/>
    </source>
</evidence>
<reference evidence="1" key="1">
    <citation type="submission" date="2022-11" db="EMBL/GenBank/DDBJ databases">
        <authorList>
            <person name="Kikuchi T."/>
        </authorList>
    </citation>
    <scope>NUCLEOTIDE SEQUENCE</scope>
    <source>
        <strain evidence="1">PS1010</strain>
    </source>
</reference>
<accession>A0A9P1MZA0</accession>
<dbReference type="InterPro" id="IPR038885">
    <property type="entry name" value="PLB1"/>
</dbReference>
<dbReference type="GO" id="GO:0006644">
    <property type="term" value="P:phospholipid metabolic process"/>
    <property type="evidence" value="ECO:0007669"/>
    <property type="project" value="TreeGrafter"/>
</dbReference>
<comment type="caution">
    <text evidence="1">The sequence shown here is derived from an EMBL/GenBank/DDBJ whole genome shotgun (WGS) entry which is preliminary data.</text>
</comment>
<dbReference type="SUPFAM" id="SSF52266">
    <property type="entry name" value="SGNH hydrolase"/>
    <property type="match status" value="1"/>
</dbReference>
<dbReference type="PANTHER" id="PTHR21325:SF26">
    <property type="entry name" value="LIPASE_GDSL DOMAIN-CONTAINING PROTEIN"/>
    <property type="match status" value="1"/>
</dbReference>
<dbReference type="PANTHER" id="PTHR21325">
    <property type="entry name" value="PHOSPHOLIPASE B, PLB1"/>
    <property type="match status" value="1"/>
</dbReference>
<dbReference type="InterPro" id="IPR001087">
    <property type="entry name" value="GDSL"/>
</dbReference>
<dbReference type="Proteomes" id="UP001152747">
    <property type="component" value="Unassembled WGS sequence"/>
</dbReference>